<evidence type="ECO:0000256" key="1">
    <source>
        <dbReference type="SAM" id="MobiDB-lite"/>
    </source>
</evidence>
<reference evidence="2 3" key="1">
    <citation type="submission" date="2022-04" db="EMBL/GenBank/DDBJ databases">
        <authorList>
            <person name="Grouzdev D.S."/>
            <person name="Pantiukh K.S."/>
            <person name="Krutkina M.S."/>
        </authorList>
    </citation>
    <scope>NUCLEOTIDE SEQUENCE [LARGE SCALE GENOMIC DNA]</scope>
    <source>
        <strain evidence="2 3">6x-1</strain>
    </source>
</reference>
<organism evidence="2 3">
    <name type="scientific">Ancylobacter crimeensis</name>
    <dbReference type="NCBI Taxonomy" id="2579147"/>
    <lineage>
        <taxon>Bacteria</taxon>
        <taxon>Pseudomonadati</taxon>
        <taxon>Pseudomonadota</taxon>
        <taxon>Alphaproteobacteria</taxon>
        <taxon>Hyphomicrobiales</taxon>
        <taxon>Xanthobacteraceae</taxon>
        <taxon>Ancylobacter</taxon>
    </lineage>
</organism>
<gene>
    <name evidence="2" type="ORF">MWN34_08175</name>
</gene>
<evidence type="ECO:0000313" key="2">
    <source>
        <dbReference type="EMBL" id="MCK0196889.1"/>
    </source>
</evidence>
<evidence type="ECO:0000313" key="3">
    <source>
        <dbReference type="Proteomes" id="UP001203284"/>
    </source>
</evidence>
<accession>A0ABT0DAA3</accession>
<dbReference type="Pfam" id="PF14384">
    <property type="entry name" value="BrnA_antitoxin"/>
    <property type="match status" value="1"/>
</dbReference>
<proteinExistence type="predicted"/>
<dbReference type="Proteomes" id="UP001203284">
    <property type="component" value="Unassembled WGS sequence"/>
</dbReference>
<dbReference type="EMBL" id="JALKCH010000005">
    <property type="protein sequence ID" value="MCK0196889.1"/>
    <property type="molecule type" value="Genomic_DNA"/>
</dbReference>
<protein>
    <submittedName>
        <fullName evidence="2">BrnA antitoxin family protein</fullName>
    </submittedName>
</protein>
<keyword evidence="3" id="KW-1185">Reference proteome</keyword>
<name>A0ABT0DAA3_9HYPH</name>
<feature type="region of interest" description="Disordered" evidence="1">
    <location>
        <begin position="29"/>
        <end position="59"/>
    </location>
</feature>
<dbReference type="InterPro" id="IPR025528">
    <property type="entry name" value="BrnA_antitoxin"/>
</dbReference>
<dbReference type="RefSeq" id="WP_247028389.1">
    <property type="nucleotide sequence ID" value="NZ_JALKCH010000005.1"/>
</dbReference>
<comment type="caution">
    <text evidence="2">The sequence shown here is derived from an EMBL/GenBank/DDBJ whole genome shotgun (WGS) entry which is preliminary data.</text>
</comment>
<sequence>MTRKPAKSSPVWVDPDDAPEWTEDQLDRAELAEGGKVLRPAQGTLTRGRGRPKIDKPKEQVSVRLDPDVLSALRSGGPGWQVRMNEALRKALGI</sequence>